<protein>
    <recommendedName>
        <fullName evidence="3">DYW domain-containing protein</fullName>
    </recommendedName>
</protein>
<keyword evidence="2" id="KW-0472">Membrane</keyword>
<evidence type="ECO:0000313" key="5">
    <source>
        <dbReference type="Proteomes" id="UP001190926"/>
    </source>
</evidence>
<dbReference type="Gene3D" id="1.25.40.10">
    <property type="entry name" value="Tetratricopeptide repeat domain"/>
    <property type="match status" value="1"/>
</dbReference>
<dbReference type="Proteomes" id="UP001190926">
    <property type="component" value="Unassembled WGS sequence"/>
</dbReference>
<reference evidence="4 5" key="1">
    <citation type="journal article" date="2021" name="Nat. Commun.">
        <title>Incipient diploidization of the medicinal plant Perilla within 10,000 years.</title>
        <authorList>
            <person name="Zhang Y."/>
            <person name="Shen Q."/>
            <person name="Leng L."/>
            <person name="Zhang D."/>
            <person name="Chen S."/>
            <person name="Shi Y."/>
            <person name="Ning Z."/>
            <person name="Chen S."/>
        </authorList>
    </citation>
    <scope>NUCLEOTIDE SEQUENCE [LARGE SCALE GENOMIC DNA]</scope>
    <source>
        <strain evidence="5">cv. PC099</strain>
    </source>
</reference>
<keyword evidence="2" id="KW-1133">Transmembrane helix</keyword>
<dbReference type="AlphaFoldDB" id="A0AAD4PEE5"/>
<evidence type="ECO:0000313" key="4">
    <source>
        <dbReference type="EMBL" id="KAH6836065.1"/>
    </source>
</evidence>
<feature type="domain" description="DYW" evidence="3">
    <location>
        <begin position="351"/>
        <end position="443"/>
    </location>
</feature>
<dbReference type="EMBL" id="SDAM02000027">
    <property type="protein sequence ID" value="KAH6836065.1"/>
    <property type="molecule type" value="Genomic_DNA"/>
</dbReference>
<dbReference type="PANTHER" id="PTHR47926">
    <property type="entry name" value="PENTATRICOPEPTIDE REPEAT-CONTAINING PROTEIN"/>
    <property type="match status" value="1"/>
</dbReference>
<dbReference type="Pfam" id="PF14432">
    <property type="entry name" value="DYW_deaminase"/>
    <property type="match status" value="1"/>
</dbReference>
<sequence length="443" mass="49874">MATKGRGRIFRLTRSIAVAACINIVVLSVAVSSIFADEGVVVDEEKTGLFLECLRLAPRRGRYFESLPPSDRWQADLCHDILRWHMFMYEATLKTQGTCSRDSRGVMGALRAVTELPNHPPPLEHLPQNFTISQKTILNLLITKCTNSLENLQQAHALILKTGHIQDHYVAGSLLKCYANPHFGSLSTLLRVLEQVPEPNNGIFWLFLKMNVKPNDITFVAVLNACAHAGFVHQGLKYFMTMKRTYLVKPGVEHYGCVVNLIGKAGYFNEAENLINSLPMKPNSAVWGALLGAWECGVSRESRGDIARFGRSMIDLKGVVHEFKAGDSSHPQIKDIHLKLEEMMQEIEAKGHQPDTSQVLFDISEEERETSLRYHSEKLAIAFGILNMEPGATIGVVKNLRVCEDCHSATKTISRVYAREIIVRDRVRYHHFRNGQCSCKDFW</sequence>
<feature type="transmembrane region" description="Helical" evidence="2">
    <location>
        <begin position="12"/>
        <end position="36"/>
    </location>
</feature>
<dbReference type="InterPro" id="IPR011990">
    <property type="entry name" value="TPR-like_helical_dom_sf"/>
</dbReference>
<accession>A0AAD4PEE5</accession>
<dbReference type="GO" id="GO:0009451">
    <property type="term" value="P:RNA modification"/>
    <property type="evidence" value="ECO:0007669"/>
    <property type="project" value="InterPro"/>
</dbReference>
<keyword evidence="5" id="KW-1185">Reference proteome</keyword>
<comment type="similarity">
    <text evidence="1">Belongs to the PPR family. PCMP-H subfamily.</text>
</comment>
<keyword evidence="2" id="KW-0812">Transmembrane</keyword>
<comment type="caution">
    <text evidence="4">The sequence shown here is derived from an EMBL/GenBank/DDBJ whole genome shotgun (WGS) entry which is preliminary data.</text>
</comment>
<dbReference type="Pfam" id="PF20430">
    <property type="entry name" value="Eplus_motif"/>
    <property type="match status" value="1"/>
</dbReference>
<dbReference type="GO" id="GO:0003723">
    <property type="term" value="F:RNA binding"/>
    <property type="evidence" value="ECO:0007669"/>
    <property type="project" value="InterPro"/>
</dbReference>
<dbReference type="InterPro" id="IPR032867">
    <property type="entry name" value="DYW_dom"/>
</dbReference>
<evidence type="ECO:0000256" key="2">
    <source>
        <dbReference type="SAM" id="Phobius"/>
    </source>
</evidence>
<dbReference type="InterPro" id="IPR046960">
    <property type="entry name" value="PPR_At4g14850-like_plant"/>
</dbReference>
<proteinExistence type="inferred from homology"/>
<organism evidence="4 5">
    <name type="scientific">Perilla frutescens var. hirtella</name>
    <name type="common">Perilla citriodora</name>
    <name type="synonym">Perilla setoyensis</name>
    <dbReference type="NCBI Taxonomy" id="608512"/>
    <lineage>
        <taxon>Eukaryota</taxon>
        <taxon>Viridiplantae</taxon>
        <taxon>Streptophyta</taxon>
        <taxon>Embryophyta</taxon>
        <taxon>Tracheophyta</taxon>
        <taxon>Spermatophyta</taxon>
        <taxon>Magnoliopsida</taxon>
        <taxon>eudicotyledons</taxon>
        <taxon>Gunneridae</taxon>
        <taxon>Pentapetalae</taxon>
        <taxon>asterids</taxon>
        <taxon>lamiids</taxon>
        <taxon>Lamiales</taxon>
        <taxon>Lamiaceae</taxon>
        <taxon>Nepetoideae</taxon>
        <taxon>Elsholtzieae</taxon>
        <taxon>Perilla</taxon>
    </lineage>
</organism>
<dbReference type="GO" id="GO:0008270">
    <property type="term" value="F:zinc ion binding"/>
    <property type="evidence" value="ECO:0007669"/>
    <property type="project" value="InterPro"/>
</dbReference>
<dbReference type="InterPro" id="IPR046849">
    <property type="entry name" value="E2_motif"/>
</dbReference>
<evidence type="ECO:0000256" key="1">
    <source>
        <dbReference type="ARBA" id="ARBA00006643"/>
    </source>
</evidence>
<gene>
    <name evidence="4" type="ORF">C2S53_012033</name>
</gene>
<evidence type="ECO:0000259" key="3">
    <source>
        <dbReference type="Pfam" id="PF14432"/>
    </source>
</evidence>
<name>A0AAD4PEE5_PERFH</name>